<keyword evidence="3" id="KW-1185">Reference proteome</keyword>
<dbReference type="AlphaFoldDB" id="A0A7T7XR33"/>
<gene>
    <name evidence="2" type="ORF">JFL75_08535</name>
</gene>
<feature type="transmembrane region" description="Helical" evidence="1">
    <location>
        <begin position="93"/>
        <end position="113"/>
    </location>
</feature>
<dbReference type="KEGG" id="bhc:JFL75_08535"/>
<feature type="transmembrane region" description="Helical" evidence="1">
    <location>
        <begin position="63"/>
        <end position="81"/>
    </location>
</feature>
<name>A0A7T7XR33_9SPIR</name>
<feature type="transmembrane region" description="Helical" evidence="1">
    <location>
        <begin position="125"/>
        <end position="143"/>
    </location>
</feature>
<evidence type="ECO:0000313" key="2">
    <source>
        <dbReference type="EMBL" id="QQO10949.1"/>
    </source>
</evidence>
<dbReference type="RefSeq" id="WP_215628254.1">
    <property type="nucleotide sequence ID" value="NZ_CP067089.2"/>
</dbReference>
<evidence type="ECO:0000256" key="1">
    <source>
        <dbReference type="SAM" id="Phobius"/>
    </source>
</evidence>
<keyword evidence="1" id="KW-0472">Membrane</keyword>
<keyword evidence="1" id="KW-1133">Transmembrane helix</keyword>
<proteinExistence type="predicted"/>
<accession>A0A7T7XR33</accession>
<reference evidence="2" key="1">
    <citation type="submission" date="2021-01" db="EMBL/GenBank/DDBJ databases">
        <title>Description of Breznakiella homolactica.</title>
        <authorList>
            <person name="Song Y."/>
            <person name="Brune A."/>
        </authorList>
    </citation>
    <scope>NUCLEOTIDE SEQUENCE</scope>
    <source>
        <strain evidence="2">RmG30</strain>
    </source>
</reference>
<evidence type="ECO:0008006" key="4">
    <source>
        <dbReference type="Google" id="ProtNLM"/>
    </source>
</evidence>
<organism evidence="2 3">
    <name type="scientific">Breznakiella homolactica</name>
    <dbReference type="NCBI Taxonomy" id="2798577"/>
    <lineage>
        <taxon>Bacteria</taxon>
        <taxon>Pseudomonadati</taxon>
        <taxon>Spirochaetota</taxon>
        <taxon>Spirochaetia</taxon>
        <taxon>Spirochaetales</taxon>
        <taxon>Breznakiellaceae</taxon>
        <taxon>Breznakiella</taxon>
    </lineage>
</organism>
<feature type="transmembrane region" description="Helical" evidence="1">
    <location>
        <begin position="170"/>
        <end position="191"/>
    </location>
</feature>
<protein>
    <recommendedName>
        <fullName evidence="4">DUF2238 domain-containing protein</fullName>
    </recommendedName>
</protein>
<dbReference type="Pfam" id="PF09997">
    <property type="entry name" value="DUF2238"/>
    <property type="match status" value="1"/>
</dbReference>
<dbReference type="EMBL" id="CP067089">
    <property type="protein sequence ID" value="QQO10949.1"/>
    <property type="molecule type" value="Genomic_DNA"/>
</dbReference>
<feature type="transmembrane region" description="Helical" evidence="1">
    <location>
        <begin position="12"/>
        <end position="28"/>
    </location>
</feature>
<dbReference type="Proteomes" id="UP000595917">
    <property type="component" value="Chromosome"/>
</dbReference>
<evidence type="ECO:0000313" key="3">
    <source>
        <dbReference type="Proteomes" id="UP000595917"/>
    </source>
</evidence>
<sequence>MEAGQKKLRIVNGLYLLTGVFITVYQLLRGNVLSAVLGPVSWFFLLIPPLAKKLLRIKLPFSLHTFVMVFCFLGFGLGTALDWYERVPFFNAFVHFLSGYLFTMFGYCFYFRIKREKPSGLKDEWFVQLVFAFCFSMAIAVFWEIGEFAAFFITGHDSQHTLTTGVFDTMYDIISCVFGSLTAALAHIWYVKKNTNTFVKRTVEQFYTLNRGEA</sequence>
<feature type="transmembrane region" description="Helical" evidence="1">
    <location>
        <begin position="34"/>
        <end position="51"/>
    </location>
</feature>
<dbReference type="InterPro" id="IPR014509">
    <property type="entry name" value="YjdF-like"/>
</dbReference>
<keyword evidence="1" id="KW-0812">Transmembrane</keyword>